<feature type="chain" id="PRO_5011703370" description="Arginine transporter" evidence="1">
    <location>
        <begin position="22"/>
        <end position="100"/>
    </location>
</feature>
<proteinExistence type="predicted"/>
<evidence type="ECO:0000256" key="1">
    <source>
        <dbReference type="SAM" id="SignalP"/>
    </source>
</evidence>
<gene>
    <name evidence="2" type="ORF">SAMN04489859_101324</name>
</gene>
<sequence>MLNRIAIAAATVVLTAPLAMAGPIDSACVRSDRARGNAPLCGCIQQVANQTLSRSDQRRAASFFQDPHRAQEVRMSKSDSDNAFWARYKRFTSAAEAYCR</sequence>
<dbReference type="RefSeq" id="WP_090612156.1">
    <property type="nucleotide sequence ID" value="NZ_CP067124.1"/>
</dbReference>
<dbReference type="Proteomes" id="UP000199054">
    <property type="component" value="Unassembled WGS sequence"/>
</dbReference>
<evidence type="ECO:0000313" key="2">
    <source>
        <dbReference type="EMBL" id="SEN68912.1"/>
    </source>
</evidence>
<dbReference type="AlphaFoldDB" id="A0A1H8IKN4"/>
<reference evidence="2 3" key="1">
    <citation type="submission" date="2016-10" db="EMBL/GenBank/DDBJ databases">
        <authorList>
            <person name="de Groot N.N."/>
        </authorList>
    </citation>
    <scope>NUCLEOTIDE SEQUENCE [LARGE SCALE GENOMIC DNA]</scope>
    <source>
        <strain evidence="2 3">DSM 8512</strain>
    </source>
</reference>
<feature type="signal peptide" evidence="1">
    <location>
        <begin position="1"/>
        <end position="21"/>
    </location>
</feature>
<protein>
    <recommendedName>
        <fullName evidence="4">Arginine transporter</fullName>
    </recommendedName>
</protein>
<dbReference type="OrthoDB" id="7659053at2"/>
<dbReference type="EMBL" id="FODE01000013">
    <property type="protein sequence ID" value="SEN68912.1"/>
    <property type="molecule type" value="Genomic_DNA"/>
</dbReference>
<evidence type="ECO:0008006" key="4">
    <source>
        <dbReference type="Google" id="ProtNLM"/>
    </source>
</evidence>
<name>A0A1H8IKN4_9RHOB</name>
<dbReference type="STRING" id="34002.SAMN04489859_101324"/>
<evidence type="ECO:0000313" key="3">
    <source>
        <dbReference type="Proteomes" id="UP000199054"/>
    </source>
</evidence>
<keyword evidence="3" id="KW-1185">Reference proteome</keyword>
<accession>A0A1H8IKN4</accession>
<keyword evidence="1" id="KW-0732">Signal</keyword>
<organism evidence="2 3">
    <name type="scientific">Paracoccus alcaliphilus</name>
    <dbReference type="NCBI Taxonomy" id="34002"/>
    <lineage>
        <taxon>Bacteria</taxon>
        <taxon>Pseudomonadati</taxon>
        <taxon>Pseudomonadota</taxon>
        <taxon>Alphaproteobacteria</taxon>
        <taxon>Rhodobacterales</taxon>
        <taxon>Paracoccaceae</taxon>
        <taxon>Paracoccus</taxon>
    </lineage>
</organism>